<feature type="non-terminal residue" evidence="2">
    <location>
        <position position="169"/>
    </location>
</feature>
<evidence type="ECO:0000313" key="2">
    <source>
        <dbReference type="EMBL" id="MFD1050720.1"/>
    </source>
</evidence>
<feature type="domain" description="SMP-30/Gluconolactonase/LRE-like region" evidence="1">
    <location>
        <begin position="13"/>
        <end position="166"/>
    </location>
</feature>
<evidence type="ECO:0000313" key="3">
    <source>
        <dbReference type="Proteomes" id="UP001597045"/>
    </source>
</evidence>
<dbReference type="InterPro" id="IPR011042">
    <property type="entry name" value="6-blade_b-propeller_TolB-like"/>
</dbReference>
<dbReference type="Gene3D" id="2.120.10.30">
    <property type="entry name" value="TolB, C-terminal domain"/>
    <property type="match status" value="1"/>
</dbReference>
<sequence length="169" mass="18060">MTNTLLSGYGLVESARWHDNRLWFADWGSGDIVAMSPDGTHEIAAHVPTAPFQFCFDWLPDGRMVVMAGTDVLCDGAVYADVSGLAKGWNEIVVSPRGDVYVNGSDFDFLGGGPLVPGVIALVTPSGEVRQVADDIHFGNGMAVTPDGRTLIVAESFARRLSAFDVLDD</sequence>
<protein>
    <submittedName>
        <fullName evidence="2">SMP-30/gluconolactonase/LRE family protein</fullName>
    </submittedName>
</protein>
<dbReference type="InterPro" id="IPR013658">
    <property type="entry name" value="SGL"/>
</dbReference>
<evidence type="ECO:0000259" key="1">
    <source>
        <dbReference type="Pfam" id="PF08450"/>
    </source>
</evidence>
<dbReference type="Pfam" id="PF08450">
    <property type="entry name" value="SGL"/>
    <property type="match status" value="1"/>
</dbReference>
<dbReference type="Proteomes" id="UP001597045">
    <property type="component" value="Unassembled WGS sequence"/>
</dbReference>
<reference evidence="3" key="1">
    <citation type="journal article" date="2019" name="Int. J. Syst. Evol. Microbiol.">
        <title>The Global Catalogue of Microorganisms (GCM) 10K type strain sequencing project: providing services to taxonomists for standard genome sequencing and annotation.</title>
        <authorList>
            <consortium name="The Broad Institute Genomics Platform"/>
            <consortium name="The Broad Institute Genome Sequencing Center for Infectious Disease"/>
            <person name="Wu L."/>
            <person name="Ma J."/>
        </authorList>
    </citation>
    <scope>NUCLEOTIDE SEQUENCE [LARGE SCALE GENOMIC DNA]</scope>
    <source>
        <strain evidence="3">JCM 31486</strain>
    </source>
</reference>
<name>A0ABW3MMK0_9PSEU</name>
<dbReference type="EMBL" id="JBHTIS010003046">
    <property type="protein sequence ID" value="MFD1050720.1"/>
    <property type="molecule type" value="Genomic_DNA"/>
</dbReference>
<accession>A0ABW3MMK0</accession>
<proteinExistence type="predicted"/>
<organism evidence="2 3">
    <name type="scientific">Kibdelosporangium lantanae</name>
    <dbReference type="NCBI Taxonomy" id="1497396"/>
    <lineage>
        <taxon>Bacteria</taxon>
        <taxon>Bacillati</taxon>
        <taxon>Actinomycetota</taxon>
        <taxon>Actinomycetes</taxon>
        <taxon>Pseudonocardiales</taxon>
        <taxon>Pseudonocardiaceae</taxon>
        <taxon>Kibdelosporangium</taxon>
    </lineage>
</organism>
<gene>
    <name evidence="2" type="ORF">ACFQ1S_36930</name>
</gene>
<keyword evidence="3" id="KW-1185">Reference proteome</keyword>
<comment type="caution">
    <text evidence="2">The sequence shown here is derived from an EMBL/GenBank/DDBJ whole genome shotgun (WGS) entry which is preliminary data.</text>
</comment>
<dbReference type="SUPFAM" id="SSF63829">
    <property type="entry name" value="Calcium-dependent phosphotriesterase"/>
    <property type="match status" value="1"/>
</dbReference>